<dbReference type="STRING" id="1045773.SAMN05216555_11490"/>
<dbReference type="OrthoDB" id="4946950at2"/>
<evidence type="ECO:0000313" key="1">
    <source>
        <dbReference type="EMBL" id="SDJ67438.1"/>
    </source>
</evidence>
<name>A0A1G8VMY7_9MICC</name>
<sequence length="202" mass="20619">MQTKQRGSLFRPAAAAIAGTVVWFAGITPAQRVYTTRDAALRLAILERSGPRWVAGQHVAAMGTAAVPVAYAALARGLPQGKARGLAGTAAAALLAGAPMFIWCLADRGSDLERFAYRRGAGWPFAFYAWSHVAALAALAGAFAALPAPRPTRTALALAGTSAASAAVLAATGDIPPFVFYLAEGAAAAVLLRRTADDGGDA</sequence>
<dbReference type="Proteomes" id="UP000182130">
    <property type="component" value="Unassembled WGS sequence"/>
</dbReference>
<proteinExistence type="predicted"/>
<dbReference type="EMBL" id="FNEI01000014">
    <property type="protein sequence ID" value="SDJ67438.1"/>
    <property type="molecule type" value="Genomic_DNA"/>
</dbReference>
<gene>
    <name evidence="1" type="ORF">SAMN05216555_11490</name>
</gene>
<evidence type="ECO:0000313" key="2">
    <source>
        <dbReference type="Proteomes" id="UP000182130"/>
    </source>
</evidence>
<protein>
    <submittedName>
        <fullName evidence="1">Uncharacterized protein</fullName>
    </submittedName>
</protein>
<dbReference type="RefSeq" id="WP_074590563.1">
    <property type="nucleotide sequence ID" value="NZ_FNEI01000014.1"/>
</dbReference>
<dbReference type="AlphaFoldDB" id="A0A1G8VMY7"/>
<keyword evidence="2" id="KW-1185">Reference proteome</keyword>
<accession>A0A1G8VMY7</accession>
<organism evidence="1 2">
    <name type="scientific">Arthrobacter cupressi</name>
    <dbReference type="NCBI Taxonomy" id="1045773"/>
    <lineage>
        <taxon>Bacteria</taxon>
        <taxon>Bacillati</taxon>
        <taxon>Actinomycetota</taxon>
        <taxon>Actinomycetes</taxon>
        <taxon>Micrococcales</taxon>
        <taxon>Micrococcaceae</taxon>
        <taxon>Arthrobacter</taxon>
    </lineage>
</organism>
<reference evidence="2" key="1">
    <citation type="submission" date="2016-10" db="EMBL/GenBank/DDBJ databases">
        <authorList>
            <person name="Varghese N."/>
            <person name="Submissions S."/>
        </authorList>
    </citation>
    <scope>NUCLEOTIDE SEQUENCE [LARGE SCALE GENOMIC DNA]</scope>
    <source>
        <strain evidence="2">CGMCC 1.10783</strain>
    </source>
</reference>